<organism evidence="2 3">
    <name type="scientific">Mycena maculata</name>
    <dbReference type="NCBI Taxonomy" id="230809"/>
    <lineage>
        <taxon>Eukaryota</taxon>
        <taxon>Fungi</taxon>
        <taxon>Dikarya</taxon>
        <taxon>Basidiomycota</taxon>
        <taxon>Agaricomycotina</taxon>
        <taxon>Agaricomycetes</taxon>
        <taxon>Agaricomycetidae</taxon>
        <taxon>Agaricales</taxon>
        <taxon>Marasmiineae</taxon>
        <taxon>Mycenaceae</taxon>
        <taxon>Mycena</taxon>
    </lineage>
</organism>
<accession>A0AAD7KFQ1</accession>
<protein>
    <submittedName>
        <fullName evidence="2">Uncharacterized protein</fullName>
    </submittedName>
</protein>
<dbReference type="AlphaFoldDB" id="A0AAD7KFQ1"/>
<name>A0AAD7KFQ1_9AGAR</name>
<feature type="region of interest" description="Disordered" evidence="1">
    <location>
        <begin position="155"/>
        <end position="182"/>
    </location>
</feature>
<reference evidence="2" key="1">
    <citation type="submission" date="2023-03" db="EMBL/GenBank/DDBJ databases">
        <title>Massive genome expansion in bonnet fungi (Mycena s.s.) driven by repeated elements and novel gene families across ecological guilds.</title>
        <authorList>
            <consortium name="Lawrence Berkeley National Laboratory"/>
            <person name="Harder C.B."/>
            <person name="Miyauchi S."/>
            <person name="Viragh M."/>
            <person name="Kuo A."/>
            <person name="Thoen E."/>
            <person name="Andreopoulos B."/>
            <person name="Lu D."/>
            <person name="Skrede I."/>
            <person name="Drula E."/>
            <person name="Henrissat B."/>
            <person name="Morin E."/>
            <person name="Kohler A."/>
            <person name="Barry K."/>
            <person name="LaButti K."/>
            <person name="Morin E."/>
            <person name="Salamov A."/>
            <person name="Lipzen A."/>
            <person name="Mereny Z."/>
            <person name="Hegedus B."/>
            <person name="Baldrian P."/>
            <person name="Stursova M."/>
            <person name="Weitz H."/>
            <person name="Taylor A."/>
            <person name="Grigoriev I.V."/>
            <person name="Nagy L.G."/>
            <person name="Martin F."/>
            <person name="Kauserud H."/>
        </authorList>
    </citation>
    <scope>NUCLEOTIDE SEQUENCE</scope>
    <source>
        <strain evidence="2">CBHHK188m</strain>
    </source>
</reference>
<keyword evidence="3" id="KW-1185">Reference proteome</keyword>
<dbReference type="EMBL" id="JARJLG010000003">
    <property type="protein sequence ID" value="KAJ7782310.1"/>
    <property type="molecule type" value="Genomic_DNA"/>
</dbReference>
<feature type="compositionally biased region" description="Low complexity" evidence="1">
    <location>
        <begin position="61"/>
        <end position="90"/>
    </location>
</feature>
<feature type="compositionally biased region" description="Basic residues" evidence="1">
    <location>
        <begin position="24"/>
        <end position="33"/>
    </location>
</feature>
<comment type="caution">
    <text evidence="2">The sequence shown here is derived from an EMBL/GenBank/DDBJ whole genome shotgun (WGS) entry which is preliminary data.</text>
</comment>
<feature type="region of interest" description="Disordered" evidence="1">
    <location>
        <begin position="1"/>
        <end position="105"/>
    </location>
</feature>
<proteinExistence type="predicted"/>
<dbReference type="Proteomes" id="UP001215280">
    <property type="component" value="Unassembled WGS sequence"/>
</dbReference>
<feature type="compositionally biased region" description="Polar residues" evidence="1">
    <location>
        <begin position="7"/>
        <end position="23"/>
    </location>
</feature>
<gene>
    <name evidence="2" type="ORF">DFH07DRAFT_790112</name>
</gene>
<sequence>MPLFKNQPATTTDEPATASSPPRKTSRFGRRRSLSPAEDSANDHANNTGRRGLFGRGSLDNGAANGNVNGTSNNNLARNGSVMSGGDSVRSGGGFFGRRAGNMDVHNDPTILAAREKVKSAEDAEADADRALVQARAMVREARDHVKFLEREAAAEARRAQQKQAMSNDVSKSAAGLGRHGN</sequence>
<evidence type="ECO:0000256" key="1">
    <source>
        <dbReference type="SAM" id="MobiDB-lite"/>
    </source>
</evidence>
<evidence type="ECO:0000313" key="3">
    <source>
        <dbReference type="Proteomes" id="UP001215280"/>
    </source>
</evidence>
<evidence type="ECO:0000313" key="2">
    <source>
        <dbReference type="EMBL" id="KAJ7782310.1"/>
    </source>
</evidence>